<feature type="domain" description="C2H2-type" evidence="6">
    <location>
        <begin position="453"/>
        <end position="481"/>
    </location>
</feature>
<dbReference type="CDD" id="cd18315">
    <property type="entry name" value="BTB_POZ_BAB-like"/>
    <property type="match status" value="1"/>
</dbReference>
<evidence type="ECO:0000256" key="1">
    <source>
        <dbReference type="ARBA" id="ARBA00004123"/>
    </source>
</evidence>
<accession>A0AAN8NTN9</accession>
<protein>
    <submittedName>
        <fullName evidence="7">Uncharacterized protein</fullName>
    </submittedName>
</protein>
<dbReference type="GO" id="GO:0008270">
    <property type="term" value="F:zinc ion binding"/>
    <property type="evidence" value="ECO:0007669"/>
    <property type="project" value="UniProtKB-KW"/>
</dbReference>
<evidence type="ECO:0000256" key="2">
    <source>
        <dbReference type="ARBA" id="ARBA00023242"/>
    </source>
</evidence>
<evidence type="ECO:0000313" key="9">
    <source>
        <dbReference type="Proteomes" id="UP001359485"/>
    </source>
</evidence>
<keyword evidence="3" id="KW-0862">Zinc</keyword>
<dbReference type="Gene3D" id="3.30.160.60">
    <property type="entry name" value="Classic Zinc Finger"/>
    <property type="match status" value="1"/>
</dbReference>
<dbReference type="AlphaFoldDB" id="A0AAN8NTN9"/>
<keyword evidence="9" id="KW-1185">Reference proteome</keyword>
<dbReference type="SMART" id="SM00355">
    <property type="entry name" value="ZnF_C2H2"/>
    <property type="match status" value="2"/>
</dbReference>
<evidence type="ECO:0000259" key="5">
    <source>
        <dbReference type="PROSITE" id="PS50097"/>
    </source>
</evidence>
<name>A0AAN8NTN9_POLSC</name>
<dbReference type="PROSITE" id="PS50097">
    <property type="entry name" value="BTB"/>
    <property type="match status" value="1"/>
</dbReference>
<dbReference type="PANTHER" id="PTHR23110:SF98">
    <property type="entry name" value="PRE-LOLA-G, ISOFORM C-RELATED"/>
    <property type="match status" value="1"/>
</dbReference>
<dbReference type="GO" id="GO:0003006">
    <property type="term" value="P:developmental process involved in reproduction"/>
    <property type="evidence" value="ECO:0007669"/>
    <property type="project" value="UniProtKB-ARBA"/>
</dbReference>
<dbReference type="SMART" id="SM00225">
    <property type="entry name" value="BTB"/>
    <property type="match status" value="1"/>
</dbReference>
<dbReference type="GO" id="GO:0048468">
    <property type="term" value="P:cell development"/>
    <property type="evidence" value="ECO:0007669"/>
    <property type="project" value="UniProtKB-ARBA"/>
</dbReference>
<evidence type="ECO:0000313" key="8">
    <source>
        <dbReference type="EMBL" id="KAK6641992.1"/>
    </source>
</evidence>
<dbReference type="GO" id="GO:0048513">
    <property type="term" value="P:animal organ development"/>
    <property type="evidence" value="ECO:0007669"/>
    <property type="project" value="UniProtKB-ARBA"/>
</dbReference>
<feature type="compositionally biased region" description="Polar residues" evidence="4">
    <location>
        <begin position="137"/>
        <end position="155"/>
    </location>
</feature>
<comment type="subcellular location">
    <subcellularLocation>
        <location evidence="1">Nucleus</location>
    </subcellularLocation>
</comment>
<feature type="compositionally biased region" description="Low complexity" evidence="4">
    <location>
        <begin position="192"/>
        <end position="207"/>
    </location>
</feature>
<feature type="domain" description="BTB" evidence="5">
    <location>
        <begin position="31"/>
        <end position="96"/>
    </location>
</feature>
<evidence type="ECO:0000259" key="6">
    <source>
        <dbReference type="PROSITE" id="PS50157"/>
    </source>
</evidence>
<dbReference type="Gene3D" id="3.30.710.10">
    <property type="entry name" value="Potassium Channel Kv1.1, Chain A"/>
    <property type="match status" value="1"/>
</dbReference>
<evidence type="ECO:0000313" key="7">
    <source>
        <dbReference type="EMBL" id="KAK6621086.1"/>
    </source>
</evidence>
<dbReference type="InterPro" id="IPR000210">
    <property type="entry name" value="BTB/POZ_dom"/>
</dbReference>
<feature type="region of interest" description="Disordered" evidence="4">
    <location>
        <begin position="174"/>
        <end position="207"/>
    </location>
</feature>
<comment type="caution">
    <text evidence="7">The sequence shown here is derived from an EMBL/GenBank/DDBJ whole genome shotgun (WGS) entry which is preliminary data.</text>
</comment>
<keyword evidence="3" id="KW-0479">Metal-binding</keyword>
<dbReference type="PROSITE" id="PS50157">
    <property type="entry name" value="ZINC_FINGER_C2H2_2"/>
    <property type="match status" value="1"/>
</dbReference>
<dbReference type="Pfam" id="PF00651">
    <property type="entry name" value="BTB"/>
    <property type="match status" value="1"/>
</dbReference>
<dbReference type="Proteomes" id="UP001372834">
    <property type="component" value="Unassembled WGS sequence"/>
</dbReference>
<sequence>MSGEHLCLKWNNFENNIASYLDILRNENDFVDVTITCGEKNFKAHKVILSACSPYFRGIFQENPCSHPVIILKNVSSNEMEAIIQYIYTGETYIAKDDLFSFLNTANLLQIIGLINYNIYNSKTSQQNGTFDHRSQSEFVSQTKPHPASTPSPKSNILVKKFANKTDDSVLLRKSASPTEQSPTAPKKRNNQGSSEGEQSVEVPVSVQEESCPILSKQLLLPKKRKLSVVDQNKNEFYDNSELSNSSEDIKENGTILRNCLEDKPENELETDDEINFPAAITIKKEAVESEENVLEPEVGLCVKEEQEFESTSEESLNNGDILLQRLQAFQDSKGEGHSDQGEDTILKVPKPDVSIFSKKLTKLGEGGCEAENLTLTPNVEIFLRNANNSSDNLISKLAKINLFKAKQLKKLKKPILLKPEVIAGTSKCADKDLGTVKNGIAGDSKTFHLTNLPCPHCRQVYNNLSALKYHVRLMHSDLENKLFCHLCPMNFIEREYFKIHLWEAHNARF</sequence>
<dbReference type="InterPro" id="IPR013087">
    <property type="entry name" value="Znf_C2H2_type"/>
</dbReference>
<keyword evidence="2" id="KW-0539">Nucleus</keyword>
<evidence type="ECO:0000256" key="4">
    <source>
        <dbReference type="SAM" id="MobiDB-lite"/>
    </source>
</evidence>
<dbReference type="EMBL" id="JAWJWE010000039">
    <property type="protein sequence ID" value="KAK6621086.1"/>
    <property type="molecule type" value="Genomic_DNA"/>
</dbReference>
<dbReference type="InterPro" id="IPR011333">
    <property type="entry name" value="SKP1/BTB/POZ_sf"/>
</dbReference>
<feature type="region of interest" description="Disordered" evidence="4">
    <location>
        <begin position="127"/>
        <end position="157"/>
    </location>
</feature>
<dbReference type="EMBL" id="JAWJWF010000001">
    <property type="protein sequence ID" value="KAK6641992.1"/>
    <property type="molecule type" value="Genomic_DNA"/>
</dbReference>
<reference evidence="7 10" key="1">
    <citation type="submission" date="2023-10" db="EMBL/GenBank/DDBJ databases">
        <title>Genomes of two closely related lineages of the louse Polyplax serrata with different host specificities.</title>
        <authorList>
            <person name="Martinu J."/>
            <person name="Tarabai H."/>
            <person name="Stefka J."/>
            <person name="Hypsa V."/>
        </authorList>
    </citation>
    <scope>NUCLEOTIDE SEQUENCE [LARGE SCALE GENOMIC DNA]</scope>
    <source>
        <strain evidence="8">98ZLc_SE</strain>
        <strain evidence="7">HR10_N</strain>
    </source>
</reference>
<evidence type="ECO:0000256" key="3">
    <source>
        <dbReference type="PROSITE-ProRule" id="PRU00042"/>
    </source>
</evidence>
<keyword evidence="3" id="KW-0863">Zinc-finger</keyword>
<dbReference type="PROSITE" id="PS00028">
    <property type="entry name" value="ZINC_FINGER_C2H2_1"/>
    <property type="match status" value="2"/>
</dbReference>
<dbReference type="GO" id="GO:0005634">
    <property type="term" value="C:nucleus"/>
    <property type="evidence" value="ECO:0007669"/>
    <property type="project" value="UniProtKB-SubCell"/>
</dbReference>
<dbReference type="GO" id="GO:0006357">
    <property type="term" value="P:regulation of transcription by RNA polymerase II"/>
    <property type="evidence" value="ECO:0007669"/>
    <property type="project" value="TreeGrafter"/>
</dbReference>
<dbReference type="Proteomes" id="UP001359485">
    <property type="component" value="Unassembled WGS sequence"/>
</dbReference>
<gene>
    <name evidence="7" type="ORF">RUM43_011392</name>
    <name evidence="8" type="ORF">RUM44_013715</name>
</gene>
<organism evidence="7 10">
    <name type="scientific">Polyplax serrata</name>
    <name type="common">Common mouse louse</name>
    <dbReference type="NCBI Taxonomy" id="468196"/>
    <lineage>
        <taxon>Eukaryota</taxon>
        <taxon>Metazoa</taxon>
        <taxon>Ecdysozoa</taxon>
        <taxon>Arthropoda</taxon>
        <taxon>Hexapoda</taxon>
        <taxon>Insecta</taxon>
        <taxon>Pterygota</taxon>
        <taxon>Neoptera</taxon>
        <taxon>Paraneoptera</taxon>
        <taxon>Psocodea</taxon>
        <taxon>Troctomorpha</taxon>
        <taxon>Phthiraptera</taxon>
        <taxon>Anoplura</taxon>
        <taxon>Polyplacidae</taxon>
        <taxon>Polyplax</taxon>
    </lineage>
</organism>
<proteinExistence type="predicted"/>
<evidence type="ECO:0000313" key="10">
    <source>
        <dbReference type="Proteomes" id="UP001372834"/>
    </source>
</evidence>
<dbReference type="InterPro" id="IPR051095">
    <property type="entry name" value="Dros_DevTransReg"/>
</dbReference>
<dbReference type="SUPFAM" id="SSF54695">
    <property type="entry name" value="POZ domain"/>
    <property type="match status" value="1"/>
</dbReference>
<dbReference type="PANTHER" id="PTHR23110">
    <property type="entry name" value="BTB DOMAIN TRANSCRIPTION FACTOR"/>
    <property type="match status" value="1"/>
</dbReference>